<dbReference type="AlphaFoldDB" id="B1SX24"/>
<accession>B1SX24</accession>
<reference evidence="1 2" key="1">
    <citation type="submission" date="2008-03" db="EMBL/GenBank/DDBJ databases">
        <title>Sequencing of the draft genome and assembly of Burkholderia ambifaria MEX-5.</title>
        <authorList>
            <consortium name="US DOE Joint Genome Institute (JGI-PGF)"/>
            <person name="Copeland A."/>
            <person name="Lucas S."/>
            <person name="Lapidus A."/>
            <person name="Glavina del Rio T."/>
            <person name="Dalin E."/>
            <person name="Tice H."/>
            <person name="Bruce D."/>
            <person name="Goodwin L."/>
            <person name="Pitluck S."/>
            <person name="Larimer F."/>
            <person name="Land M.L."/>
            <person name="Hauser L."/>
            <person name="Tiedje J."/>
            <person name="Richardson P."/>
        </authorList>
    </citation>
    <scope>NUCLEOTIDE SEQUENCE [LARGE SCALE GENOMIC DNA]</scope>
    <source>
        <strain evidence="1 2">MEX-5</strain>
    </source>
</reference>
<name>B1SX24_9BURK</name>
<dbReference type="Proteomes" id="UP000004814">
    <property type="component" value="Unassembled WGS sequence"/>
</dbReference>
<evidence type="ECO:0000313" key="2">
    <source>
        <dbReference type="Proteomes" id="UP000004814"/>
    </source>
</evidence>
<gene>
    <name evidence="1" type="ORF">BamMEX5DRAFT_0097</name>
</gene>
<proteinExistence type="predicted"/>
<organism evidence="1 2">
    <name type="scientific">Burkholderia ambifaria MEX-5</name>
    <dbReference type="NCBI Taxonomy" id="396597"/>
    <lineage>
        <taxon>Bacteria</taxon>
        <taxon>Pseudomonadati</taxon>
        <taxon>Pseudomonadota</taxon>
        <taxon>Betaproteobacteria</taxon>
        <taxon>Burkholderiales</taxon>
        <taxon>Burkholderiaceae</taxon>
        <taxon>Burkholderia</taxon>
        <taxon>Burkholderia cepacia complex</taxon>
    </lineage>
</organism>
<dbReference type="EMBL" id="ABLK01000002">
    <property type="protein sequence ID" value="EDT44082.1"/>
    <property type="molecule type" value="Genomic_DNA"/>
</dbReference>
<dbReference type="PATRIC" id="fig|396597.7.peg.8367"/>
<comment type="caution">
    <text evidence="1">The sequence shown here is derived from an EMBL/GenBank/DDBJ whole genome shotgun (WGS) entry which is preliminary data.</text>
</comment>
<evidence type="ECO:0000313" key="1">
    <source>
        <dbReference type="EMBL" id="EDT44082.1"/>
    </source>
</evidence>
<sequence>MLAPTEAVTATTRSAYDDRFVLRDADGTPLSEVAYALQRETGAFEYGRTDAHGQTHPLASTSNAENITIFLAE</sequence>
<evidence type="ECO:0008006" key="3">
    <source>
        <dbReference type="Google" id="ProtNLM"/>
    </source>
</evidence>
<protein>
    <recommendedName>
        <fullName evidence="3">Rhs element Vgr protein</fullName>
    </recommendedName>
</protein>